<feature type="region of interest" description="Disordered" evidence="1">
    <location>
        <begin position="1"/>
        <end position="20"/>
    </location>
</feature>
<name>A0A2V1E8Y7_9PLEO</name>
<dbReference type="OrthoDB" id="3932216at2759"/>
<evidence type="ECO:0000313" key="2">
    <source>
        <dbReference type="EMBL" id="PVI06632.1"/>
    </source>
</evidence>
<sequence length="251" mass="28581">MDPDNPTPAASSTAAPPDPLPAQAQVVAQPIFHRHQKDLIILSTLPDNTSLTWRPSWFPPHTPENPPSKTGTWTLHNPPHVVTEALPSGEADAVIMTRRMRKEGDRPPVFIKTQAEWERYCQVNRVPTWLFMDKSLLLLNLGLERDENGDVCAPPTWPLYPEPLHYSSYVLSEKSLKNLPRQFHHLAKNYGRNGKRVVVYPDGALIVRDARWVEKHGVPMLPVGKHWSYIPWTREQEGLDPPTLDLVRRSI</sequence>
<gene>
    <name evidence="2" type="ORF">DM02DRAFT_724298</name>
</gene>
<evidence type="ECO:0000256" key="1">
    <source>
        <dbReference type="SAM" id="MobiDB-lite"/>
    </source>
</evidence>
<feature type="compositionally biased region" description="Low complexity" evidence="1">
    <location>
        <begin position="7"/>
        <end position="20"/>
    </location>
</feature>
<accession>A0A2V1E8Y7</accession>
<dbReference type="AlphaFoldDB" id="A0A2V1E8Y7"/>
<protein>
    <submittedName>
        <fullName evidence="2">Uncharacterized protein</fullName>
    </submittedName>
</protein>
<dbReference type="EMBL" id="KZ805308">
    <property type="protein sequence ID" value="PVI06632.1"/>
    <property type="molecule type" value="Genomic_DNA"/>
</dbReference>
<organism evidence="2 3">
    <name type="scientific">Periconia macrospinosa</name>
    <dbReference type="NCBI Taxonomy" id="97972"/>
    <lineage>
        <taxon>Eukaryota</taxon>
        <taxon>Fungi</taxon>
        <taxon>Dikarya</taxon>
        <taxon>Ascomycota</taxon>
        <taxon>Pezizomycotina</taxon>
        <taxon>Dothideomycetes</taxon>
        <taxon>Pleosporomycetidae</taxon>
        <taxon>Pleosporales</taxon>
        <taxon>Massarineae</taxon>
        <taxon>Periconiaceae</taxon>
        <taxon>Periconia</taxon>
    </lineage>
</organism>
<proteinExistence type="predicted"/>
<reference evidence="2 3" key="1">
    <citation type="journal article" date="2018" name="Sci. Rep.">
        <title>Comparative genomics provides insights into the lifestyle and reveals functional heterogeneity of dark septate endophytic fungi.</title>
        <authorList>
            <person name="Knapp D.G."/>
            <person name="Nemeth J.B."/>
            <person name="Barry K."/>
            <person name="Hainaut M."/>
            <person name="Henrissat B."/>
            <person name="Johnson J."/>
            <person name="Kuo A."/>
            <person name="Lim J.H.P."/>
            <person name="Lipzen A."/>
            <person name="Nolan M."/>
            <person name="Ohm R.A."/>
            <person name="Tamas L."/>
            <person name="Grigoriev I.V."/>
            <person name="Spatafora J.W."/>
            <person name="Nagy L.G."/>
            <person name="Kovacs G.M."/>
        </authorList>
    </citation>
    <scope>NUCLEOTIDE SEQUENCE [LARGE SCALE GENOMIC DNA]</scope>
    <source>
        <strain evidence="2 3">DSE2036</strain>
    </source>
</reference>
<keyword evidence="3" id="KW-1185">Reference proteome</keyword>
<dbReference type="Proteomes" id="UP000244855">
    <property type="component" value="Unassembled WGS sequence"/>
</dbReference>
<evidence type="ECO:0000313" key="3">
    <source>
        <dbReference type="Proteomes" id="UP000244855"/>
    </source>
</evidence>